<protein>
    <submittedName>
        <fullName evidence="1">Uncharacterized protein</fullName>
    </submittedName>
</protein>
<name>A0A1L8E712_HAEIR</name>
<accession>A0A1L8E712</accession>
<dbReference type="AlphaFoldDB" id="A0A1L8E712"/>
<proteinExistence type="predicted"/>
<reference evidence="1" key="1">
    <citation type="submission" date="2017-01" db="EMBL/GenBank/DDBJ databases">
        <title>An insight into the sialome and mialome of the horn fly, Haematobia irritans.</title>
        <authorList>
            <person name="Breijo M."/>
            <person name="Boiani M."/>
            <person name="Ures X."/>
            <person name="Rocha S."/>
            <person name="Sequeira M."/>
            <person name="Ribeiro J.M."/>
        </authorList>
    </citation>
    <scope>NUCLEOTIDE SEQUENCE</scope>
</reference>
<organism evidence="1">
    <name type="scientific">Haematobia irritans</name>
    <name type="common">Horn fly</name>
    <name type="synonym">Conops irritans</name>
    <dbReference type="NCBI Taxonomy" id="7368"/>
    <lineage>
        <taxon>Eukaryota</taxon>
        <taxon>Metazoa</taxon>
        <taxon>Ecdysozoa</taxon>
        <taxon>Arthropoda</taxon>
        <taxon>Hexapoda</taxon>
        <taxon>Insecta</taxon>
        <taxon>Pterygota</taxon>
        <taxon>Neoptera</taxon>
        <taxon>Endopterygota</taxon>
        <taxon>Diptera</taxon>
        <taxon>Brachycera</taxon>
        <taxon>Muscomorpha</taxon>
        <taxon>Muscoidea</taxon>
        <taxon>Muscidae</taxon>
        <taxon>Haematobia</taxon>
    </lineage>
</organism>
<dbReference type="EMBL" id="GFDG01004454">
    <property type="protein sequence ID" value="JAV14345.1"/>
    <property type="molecule type" value="Transcribed_RNA"/>
</dbReference>
<sequence length="101" mass="11149">MANLAGPAPTMLMVKPAFFNIKTKSYLVSTFTLLKMKRKVTLLVMALTFISAISKSFKPFKRKLSMEPDKRIAGLSILISWWLILRGANGGIPIPGKPQGI</sequence>
<evidence type="ECO:0000313" key="1">
    <source>
        <dbReference type="EMBL" id="JAV14345.1"/>
    </source>
</evidence>